<dbReference type="Gene3D" id="1.10.3720.10">
    <property type="entry name" value="MetI-like"/>
    <property type="match status" value="1"/>
</dbReference>
<dbReference type="CDD" id="cd06261">
    <property type="entry name" value="TM_PBP2"/>
    <property type="match status" value="1"/>
</dbReference>
<accession>A0A9D0ZYG8</accession>
<name>A0A9D0ZYG8_9FIRM</name>
<reference evidence="9" key="1">
    <citation type="submission" date="2020-10" db="EMBL/GenBank/DDBJ databases">
        <authorList>
            <person name="Gilroy R."/>
        </authorList>
    </citation>
    <scope>NUCLEOTIDE SEQUENCE</scope>
    <source>
        <strain evidence="9">ChiSjej3B21-11622</strain>
    </source>
</reference>
<dbReference type="InterPro" id="IPR035906">
    <property type="entry name" value="MetI-like_sf"/>
</dbReference>
<evidence type="ECO:0000256" key="6">
    <source>
        <dbReference type="ARBA" id="ARBA00023136"/>
    </source>
</evidence>
<evidence type="ECO:0000256" key="2">
    <source>
        <dbReference type="ARBA" id="ARBA00022448"/>
    </source>
</evidence>
<keyword evidence="5 7" id="KW-1133">Transmembrane helix</keyword>
<organism evidence="9 10">
    <name type="scientific">Candidatus Limivivens merdigallinarum</name>
    <dbReference type="NCBI Taxonomy" id="2840859"/>
    <lineage>
        <taxon>Bacteria</taxon>
        <taxon>Bacillati</taxon>
        <taxon>Bacillota</taxon>
        <taxon>Clostridia</taxon>
        <taxon>Lachnospirales</taxon>
        <taxon>Lachnospiraceae</taxon>
        <taxon>Lachnospiraceae incertae sedis</taxon>
        <taxon>Candidatus Limivivens</taxon>
    </lineage>
</organism>
<evidence type="ECO:0000259" key="8">
    <source>
        <dbReference type="PROSITE" id="PS50928"/>
    </source>
</evidence>
<comment type="subcellular location">
    <subcellularLocation>
        <location evidence="1 7">Cell membrane</location>
        <topology evidence="1 7">Multi-pass membrane protein</topology>
    </subcellularLocation>
</comment>
<evidence type="ECO:0000313" key="10">
    <source>
        <dbReference type="Proteomes" id="UP000886886"/>
    </source>
</evidence>
<sequence>MFKFVVKRIISIIVTLLIVCSLTFFMMKIIPGGPFTGERNLPEQVLEALNEKYHLNDPILKQYVDYMVGVFTFDMGPSFKKVGINVEDIIAEAFPVSARLGGVALLIILIVGVPLGILSALKQGKYQDYIITVLATLGIAVPTFVMGSLMLYIFGAKLGWIPTYGFDTWKHYIGPCVSLSTFSMAFVMRLTRSSMLEVMGQDYIRTAKAKGLPRRKVIFKHALKNALIPVVTYVGPMTAGLMSGSFVTEKIFAIPGMGKFYVEAINNRDYTVIMGTTFFYAAIAATMILAVDIVYAILDPRIKYQ</sequence>
<evidence type="ECO:0000256" key="1">
    <source>
        <dbReference type="ARBA" id="ARBA00004651"/>
    </source>
</evidence>
<dbReference type="InterPro" id="IPR045621">
    <property type="entry name" value="BPD_transp_1_N"/>
</dbReference>
<dbReference type="PANTHER" id="PTHR30465:SF93">
    <property type="entry name" value="OLIGOPEPTIDE TRANSPORT SYSTEM PERMEASE PROTEIN OPPB"/>
    <property type="match status" value="1"/>
</dbReference>
<keyword evidence="6 7" id="KW-0472">Membrane</keyword>
<dbReference type="Pfam" id="PF00528">
    <property type="entry name" value="BPD_transp_1"/>
    <property type="match status" value="1"/>
</dbReference>
<feature type="transmembrane region" description="Helical" evidence="7">
    <location>
        <begin position="130"/>
        <end position="152"/>
    </location>
</feature>
<feature type="transmembrane region" description="Helical" evidence="7">
    <location>
        <begin position="100"/>
        <end position="118"/>
    </location>
</feature>
<evidence type="ECO:0000313" key="9">
    <source>
        <dbReference type="EMBL" id="HIQ97876.1"/>
    </source>
</evidence>
<feature type="transmembrane region" description="Helical" evidence="7">
    <location>
        <begin position="172"/>
        <end position="191"/>
    </location>
</feature>
<comment type="caution">
    <text evidence="9">The sequence shown here is derived from an EMBL/GenBank/DDBJ whole genome shotgun (WGS) entry which is preliminary data.</text>
</comment>
<feature type="domain" description="ABC transmembrane type-1" evidence="8">
    <location>
        <begin position="94"/>
        <end position="295"/>
    </location>
</feature>
<dbReference type="EMBL" id="DVFT01000222">
    <property type="protein sequence ID" value="HIQ97876.1"/>
    <property type="molecule type" value="Genomic_DNA"/>
</dbReference>
<dbReference type="Pfam" id="PF19300">
    <property type="entry name" value="BPD_transp_1_N"/>
    <property type="match status" value="1"/>
</dbReference>
<comment type="similarity">
    <text evidence="7">Belongs to the binding-protein-dependent transport system permease family.</text>
</comment>
<gene>
    <name evidence="9" type="ORF">IAB26_15105</name>
</gene>
<feature type="transmembrane region" description="Helical" evidence="7">
    <location>
        <begin position="278"/>
        <end position="298"/>
    </location>
</feature>
<reference evidence="9" key="2">
    <citation type="journal article" date="2021" name="PeerJ">
        <title>Extensive microbial diversity within the chicken gut microbiome revealed by metagenomics and culture.</title>
        <authorList>
            <person name="Gilroy R."/>
            <person name="Ravi A."/>
            <person name="Getino M."/>
            <person name="Pursley I."/>
            <person name="Horton D.L."/>
            <person name="Alikhan N.F."/>
            <person name="Baker D."/>
            <person name="Gharbi K."/>
            <person name="Hall N."/>
            <person name="Watson M."/>
            <person name="Adriaenssens E.M."/>
            <person name="Foster-Nyarko E."/>
            <person name="Jarju S."/>
            <person name="Secka A."/>
            <person name="Antonio M."/>
            <person name="Oren A."/>
            <person name="Chaudhuri R.R."/>
            <person name="La Ragione R."/>
            <person name="Hildebrand F."/>
            <person name="Pallen M.J."/>
        </authorList>
    </citation>
    <scope>NUCLEOTIDE SEQUENCE</scope>
    <source>
        <strain evidence="9">ChiSjej3B21-11622</strain>
    </source>
</reference>
<dbReference type="InterPro" id="IPR000515">
    <property type="entry name" value="MetI-like"/>
</dbReference>
<proteinExistence type="inferred from homology"/>
<dbReference type="GO" id="GO:0005886">
    <property type="term" value="C:plasma membrane"/>
    <property type="evidence" value="ECO:0007669"/>
    <property type="project" value="UniProtKB-SubCell"/>
</dbReference>
<evidence type="ECO:0000256" key="3">
    <source>
        <dbReference type="ARBA" id="ARBA00022475"/>
    </source>
</evidence>
<protein>
    <submittedName>
        <fullName evidence="9">ABC transporter permease</fullName>
    </submittedName>
</protein>
<feature type="transmembrane region" description="Helical" evidence="7">
    <location>
        <begin position="9"/>
        <end position="30"/>
    </location>
</feature>
<dbReference type="Proteomes" id="UP000886886">
    <property type="component" value="Unassembled WGS sequence"/>
</dbReference>
<dbReference type="PROSITE" id="PS50928">
    <property type="entry name" value="ABC_TM1"/>
    <property type="match status" value="1"/>
</dbReference>
<keyword evidence="3" id="KW-1003">Cell membrane</keyword>
<dbReference type="AlphaFoldDB" id="A0A9D0ZYG8"/>
<keyword evidence="4 7" id="KW-0812">Transmembrane</keyword>
<dbReference type="GO" id="GO:0055085">
    <property type="term" value="P:transmembrane transport"/>
    <property type="evidence" value="ECO:0007669"/>
    <property type="project" value="InterPro"/>
</dbReference>
<feature type="transmembrane region" description="Helical" evidence="7">
    <location>
        <begin position="226"/>
        <end position="247"/>
    </location>
</feature>
<dbReference type="PANTHER" id="PTHR30465">
    <property type="entry name" value="INNER MEMBRANE ABC TRANSPORTER"/>
    <property type="match status" value="1"/>
</dbReference>
<evidence type="ECO:0000256" key="7">
    <source>
        <dbReference type="RuleBase" id="RU363032"/>
    </source>
</evidence>
<evidence type="ECO:0000256" key="5">
    <source>
        <dbReference type="ARBA" id="ARBA00022989"/>
    </source>
</evidence>
<evidence type="ECO:0000256" key="4">
    <source>
        <dbReference type="ARBA" id="ARBA00022692"/>
    </source>
</evidence>
<dbReference type="SUPFAM" id="SSF161098">
    <property type="entry name" value="MetI-like"/>
    <property type="match status" value="1"/>
</dbReference>
<keyword evidence="2 7" id="KW-0813">Transport</keyword>